<keyword evidence="6 10" id="KW-0648">Protein biosynthesis</keyword>
<dbReference type="Gene3D" id="3.30.1360.70">
    <property type="entry name" value="Arginyl tRNA synthetase N-terminal domain"/>
    <property type="match status" value="1"/>
</dbReference>
<dbReference type="EC" id="6.1.1.19" evidence="2 9"/>
<keyword evidence="14" id="KW-1185">Reference proteome</keyword>
<dbReference type="GO" id="GO:0005737">
    <property type="term" value="C:cytoplasm"/>
    <property type="evidence" value="ECO:0007669"/>
    <property type="project" value="UniProtKB-UniRule"/>
</dbReference>
<dbReference type="SMART" id="SM01016">
    <property type="entry name" value="Arg_tRNA_synt_N"/>
    <property type="match status" value="1"/>
</dbReference>
<evidence type="ECO:0000256" key="10">
    <source>
        <dbReference type="RuleBase" id="RU363038"/>
    </source>
</evidence>
<dbReference type="OrthoDB" id="9803211at2"/>
<dbReference type="Pfam" id="PF05746">
    <property type="entry name" value="DALR_1"/>
    <property type="match status" value="1"/>
</dbReference>
<dbReference type="EMBL" id="CP040004">
    <property type="protein sequence ID" value="QCT41912.1"/>
    <property type="molecule type" value="Genomic_DNA"/>
</dbReference>
<protein>
    <recommendedName>
        <fullName evidence="2 9">Arginine--tRNA ligase</fullName>
        <ecNumber evidence="2 9">6.1.1.19</ecNumber>
    </recommendedName>
</protein>
<evidence type="ECO:0000256" key="9">
    <source>
        <dbReference type="NCBIfam" id="TIGR00456"/>
    </source>
</evidence>
<evidence type="ECO:0000256" key="2">
    <source>
        <dbReference type="ARBA" id="ARBA00012837"/>
    </source>
</evidence>
<keyword evidence="5 10" id="KW-0067">ATP-binding</keyword>
<dbReference type="SUPFAM" id="SSF55190">
    <property type="entry name" value="Arginyl-tRNA synthetase (ArgRS), N-terminal 'additional' domain"/>
    <property type="match status" value="1"/>
</dbReference>
<dbReference type="NCBIfam" id="TIGR00456">
    <property type="entry name" value="argS"/>
    <property type="match status" value="1"/>
</dbReference>
<evidence type="ECO:0000313" key="14">
    <source>
        <dbReference type="Proteomes" id="UP000310639"/>
    </source>
</evidence>
<dbReference type="InterPro" id="IPR009080">
    <property type="entry name" value="tRNAsynth_Ia_anticodon-bd"/>
</dbReference>
<dbReference type="GO" id="GO:0006420">
    <property type="term" value="P:arginyl-tRNA aminoacylation"/>
    <property type="evidence" value="ECO:0007669"/>
    <property type="project" value="UniProtKB-UniRule"/>
</dbReference>
<evidence type="ECO:0000256" key="6">
    <source>
        <dbReference type="ARBA" id="ARBA00022917"/>
    </source>
</evidence>
<evidence type="ECO:0000256" key="3">
    <source>
        <dbReference type="ARBA" id="ARBA00022598"/>
    </source>
</evidence>
<evidence type="ECO:0000256" key="5">
    <source>
        <dbReference type="ARBA" id="ARBA00022840"/>
    </source>
</evidence>
<feature type="domain" description="DALR anticodon binding" evidence="11">
    <location>
        <begin position="434"/>
        <end position="543"/>
    </location>
</feature>
<keyword evidence="3 10" id="KW-0436">Ligase</keyword>
<keyword evidence="4 10" id="KW-0547">Nucleotide-binding</keyword>
<dbReference type="Gene3D" id="1.10.730.10">
    <property type="entry name" value="Isoleucyl-tRNA Synthetase, Domain 1"/>
    <property type="match status" value="1"/>
</dbReference>
<evidence type="ECO:0000259" key="12">
    <source>
        <dbReference type="SMART" id="SM01016"/>
    </source>
</evidence>
<dbReference type="Pfam" id="PF00750">
    <property type="entry name" value="tRNA-synt_1d"/>
    <property type="match status" value="1"/>
</dbReference>
<dbReference type="PANTHER" id="PTHR11956:SF5">
    <property type="entry name" value="ARGININE--TRNA LIGASE, CYTOPLASMIC"/>
    <property type="match status" value="1"/>
</dbReference>
<dbReference type="InterPro" id="IPR036695">
    <property type="entry name" value="Arg-tRNA-synth_N_sf"/>
</dbReference>
<dbReference type="SUPFAM" id="SSF47323">
    <property type="entry name" value="Anticodon-binding domain of a subclass of class I aminoacyl-tRNA synthetases"/>
    <property type="match status" value="1"/>
</dbReference>
<sequence>MEHTIQEVIAKLFNIETTVQLTRPDPKFGDFATNVALQLAKPLGKNPREIAEAIAEELRGHEELSEVSVAGPGFINVTLSDQAVLESLKMRPATNRAGKKVVIETNCPNPFKAMHIGHALNAILADTMANLLAVDGASVHRVSYHGDVGTHVGKSMWAILREIDGDVSKLDAIPADKRNEFMSRMYVEGARAAKESPEARAEIDELAKQSFVLDDPLYKQVYEICKAWSFDEIDANVARLGNMPIERRYVESETEVPGKALIKAKTPEVFTKSDGAYIFKGSQYGAFDNVFIGSHGNGLYGAHDMGLIQLKHQDYPNLDLSITVNGEEQAAYFRGVIAASELAIPELKGKLFNYATGLVKLTTGKMSSRTGEVITIDWLFNEFKKAITQAGGEPTDAVVAGALRYQFLKVKIGSDVVFDINDAVSLTGNTGSYLQYAHARARGILAKSEQTAAFPTELFDEDRLLVRKMSEYAEAVNRATESLEPHHVCAYLFELAQEFNRYYEKNQVVGSDKEAHRVGLVAVYADILKAGLTVLGIVAPERL</sequence>
<dbReference type="InterPro" id="IPR005148">
    <property type="entry name" value="Arg-tRNA-synth_N"/>
</dbReference>
<feature type="domain" description="Arginyl tRNA synthetase N-terminal" evidence="12">
    <location>
        <begin position="3"/>
        <end position="79"/>
    </location>
</feature>
<evidence type="ECO:0000259" key="11">
    <source>
        <dbReference type="SMART" id="SM00836"/>
    </source>
</evidence>
<comment type="catalytic activity">
    <reaction evidence="8">
        <text>tRNA(Arg) + L-arginine + ATP = L-arginyl-tRNA(Arg) + AMP + diphosphate</text>
        <dbReference type="Rhea" id="RHEA:20301"/>
        <dbReference type="Rhea" id="RHEA-COMP:9658"/>
        <dbReference type="Rhea" id="RHEA-COMP:9673"/>
        <dbReference type="ChEBI" id="CHEBI:30616"/>
        <dbReference type="ChEBI" id="CHEBI:32682"/>
        <dbReference type="ChEBI" id="CHEBI:33019"/>
        <dbReference type="ChEBI" id="CHEBI:78442"/>
        <dbReference type="ChEBI" id="CHEBI:78513"/>
        <dbReference type="ChEBI" id="CHEBI:456215"/>
        <dbReference type="EC" id="6.1.1.19"/>
    </reaction>
</comment>
<dbReference type="AlphaFoldDB" id="A0A4P9A2C1"/>
<dbReference type="GO" id="GO:0004814">
    <property type="term" value="F:arginine-tRNA ligase activity"/>
    <property type="evidence" value="ECO:0007669"/>
    <property type="project" value="UniProtKB-UniRule"/>
</dbReference>
<dbReference type="InterPro" id="IPR014729">
    <property type="entry name" value="Rossmann-like_a/b/a_fold"/>
</dbReference>
<dbReference type="GO" id="GO:0005524">
    <property type="term" value="F:ATP binding"/>
    <property type="evidence" value="ECO:0007669"/>
    <property type="project" value="UniProtKB-KW"/>
</dbReference>
<keyword evidence="7 10" id="KW-0030">Aminoacyl-tRNA synthetase</keyword>
<evidence type="ECO:0000256" key="8">
    <source>
        <dbReference type="ARBA" id="ARBA00049339"/>
    </source>
</evidence>
<accession>A0A4P9A2C1</accession>
<evidence type="ECO:0000256" key="7">
    <source>
        <dbReference type="ARBA" id="ARBA00023146"/>
    </source>
</evidence>
<gene>
    <name evidence="13" type="primary">argS</name>
    <name evidence="13" type="ORF">FBF37_00230</name>
</gene>
<dbReference type="SUPFAM" id="SSF52374">
    <property type="entry name" value="Nucleotidylyl transferase"/>
    <property type="match status" value="1"/>
</dbReference>
<name>A0A4P9A2C1_9BACT</name>
<organism evidence="13 14">
    <name type="scientific">Candidatus Nanosynbacter featherlites</name>
    <dbReference type="NCBI Taxonomy" id="2572088"/>
    <lineage>
        <taxon>Bacteria</taxon>
        <taxon>Candidatus Saccharimonadota</taxon>
        <taxon>Candidatus Saccharimonadia</taxon>
        <taxon>Candidatus Nanosynbacterales</taxon>
        <taxon>Candidatus Nanosynbacteraceae</taxon>
        <taxon>Candidatus Nanosynbacter</taxon>
    </lineage>
</organism>
<evidence type="ECO:0000256" key="1">
    <source>
        <dbReference type="ARBA" id="ARBA00005594"/>
    </source>
</evidence>
<dbReference type="Gene3D" id="3.40.50.620">
    <property type="entry name" value="HUPs"/>
    <property type="match status" value="1"/>
</dbReference>
<dbReference type="InterPro" id="IPR035684">
    <property type="entry name" value="ArgRS_core"/>
</dbReference>
<dbReference type="PANTHER" id="PTHR11956">
    <property type="entry name" value="ARGINYL-TRNA SYNTHETASE"/>
    <property type="match status" value="1"/>
</dbReference>
<reference evidence="13 14" key="1">
    <citation type="submission" date="2019-04" db="EMBL/GenBank/DDBJ databases">
        <title>Saccharibacteria TM7 genomes.</title>
        <authorList>
            <person name="Bor B."/>
            <person name="He X."/>
            <person name="Chen T."/>
            <person name="Dewhirst F.E."/>
        </authorList>
    </citation>
    <scope>NUCLEOTIDE SEQUENCE [LARGE SCALE GENOMIC DNA]</scope>
    <source>
        <strain evidence="13 14">BB001</strain>
    </source>
</reference>
<evidence type="ECO:0000313" key="13">
    <source>
        <dbReference type="EMBL" id="QCT41912.1"/>
    </source>
</evidence>
<dbReference type="PRINTS" id="PR01038">
    <property type="entry name" value="TRNASYNTHARG"/>
</dbReference>
<dbReference type="RefSeq" id="WP_138078348.1">
    <property type="nucleotide sequence ID" value="NZ_CP040004.1"/>
</dbReference>
<dbReference type="KEGG" id="nft:FBF37_00230"/>
<dbReference type="Pfam" id="PF03485">
    <property type="entry name" value="Arg_tRNA_synt_N"/>
    <property type="match status" value="1"/>
</dbReference>
<proteinExistence type="inferred from homology"/>
<evidence type="ECO:0000256" key="4">
    <source>
        <dbReference type="ARBA" id="ARBA00022741"/>
    </source>
</evidence>
<dbReference type="SMART" id="SM00836">
    <property type="entry name" value="DALR_1"/>
    <property type="match status" value="1"/>
</dbReference>
<comment type="similarity">
    <text evidence="1 10">Belongs to the class-I aminoacyl-tRNA synthetase family.</text>
</comment>
<dbReference type="InterPro" id="IPR001278">
    <property type="entry name" value="Arg-tRNA-ligase"/>
</dbReference>
<dbReference type="Proteomes" id="UP000310639">
    <property type="component" value="Chromosome"/>
</dbReference>
<dbReference type="InterPro" id="IPR008909">
    <property type="entry name" value="DALR_anticod-bd"/>
</dbReference>